<sequence length="80" mass="8716">MTVIPALDDYASRVPLSEFEKSDRITLHLDPVSFLADFLIQKSDARWVLEDAPEGPVGTAASSRRPGPTDKLTESVLSTS</sequence>
<feature type="region of interest" description="Disordered" evidence="1">
    <location>
        <begin position="52"/>
        <end position="80"/>
    </location>
</feature>
<reference evidence="3" key="1">
    <citation type="journal article" date="2019" name="Int. J. Syst. Evol. Microbiol.">
        <title>The Global Catalogue of Microorganisms (GCM) 10K type strain sequencing project: providing services to taxonomists for standard genome sequencing and annotation.</title>
        <authorList>
            <consortium name="The Broad Institute Genomics Platform"/>
            <consortium name="The Broad Institute Genome Sequencing Center for Infectious Disease"/>
            <person name="Wu L."/>
            <person name="Ma J."/>
        </authorList>
    </citation>
    <scope>NUCLEOTIDE SEQUENCE [LARGE SCALE GENOMIC DNA]</scope>
    <source>
        <strain evidence="3">JCM 11269</strain>
    </source>
</reference>
<dbReference type="Proteomes" id="UP001501072">
    <property type="component" value="Unassembled WGS sequence"/>
</dbReference>
<comment type="caution">
    <text evidence="2">The sequence shown here is derived from an EMBL/GenBank/DDBJ whole genome shotgun (WGS) entry which is preliminary data.</text>
</comment>
<evidence type="ECO:0000256" key="1">
    <source>
        <dbReference type="SAM" id="MobiDB-lite"/>
    </source>
</evidence>
<dbReference type="EMBL" id="BAAAHU010000049">
    <property type="protein sequence ID" value="GAA1013967.1"/>
    <property type="molecule type" value="Genomic_DNA"/>
</dbReference>
<keyword evidence="3" id="KW-1185">Reference proteome</keyword>
<evidence type="ECO:0000313" key="2">
    <source>
        <dbReference type="EMBL" id="GAA1013967.1"/>
    </source>
</evidence>
<proteinExistence type="predicted"/>
<protein>
    <submittedName>
        <fullName evidence="2">Uncharacterized protein</fullName>
    </submittedName>
</protein>
<organism evidence="2 3">
    <name type="scientific">Streptomyces thermogriseus</name>
    <dbReference type="NCBI Taxonomy" id="75292"/>
    <lineage>
        <taxon>Bacteria</taxon>
        <taxon>Bacillati</taxon>
        <taxon>Actinomycetota</taxon>
        <taxon>Actinomycetes</taxon>
        <taxon>Kitasatosporales</taxon>
        <taxon>Streptomycetaceae</taxon>
        <taxon>Streptomyces</taxon>
    </lineage>
</organism>
<gene>
    <name evidence="2" type="ORF">GCM10009564_42320</name>
</gene>
<name>A0ABP4DLL6_9ACTN</name>
<accession>A0ABP4DLL6</accession>
<evidence type="ECO:0000313" key="3">
    <source>
        <dbReference type="Proteomes" id="UP001501072"/>
    </source>
</evidence>